<dbReference type="GO" id="GO:0030943">
    <property type="term" value="F:mitochondrion targeting sequence binding"/>
    <property type="evidence" value="ECO:0007669"/>
    <property type="project" value="TreeGrafter"/>
</dbReference>
<dbReference type="InterPro" id="IPR019734">
    <property type="entry name" value="TPR_rpt"/>
</dbReference>
<keyword evidence="14" id="KW-1185">Reference proteome</keyword>
<feature type="transmembrane region" description="Helical" evidence="12">
    <location>
        <begin position="43"/>
        <end position="63"/>
    </location>
</feature>
<organism evidence="13 14">
    <name type="scientific">Terfezia boudieri ATCC MYA-4762</name>
    <dbReference type="NCBI Taxonomy" id="1051890"/>
    <lineage>
        <taxon>Eukaryota</taxon>
        <taxon>Fungi</taxon>
        <taxon>Dikarya</taxon>
        <taxon>Ascomycota</taxon>
        <taxon>Pezizomycotina</taxon>
        <taxon>Pezizomycetes</taxon>
        <taxon>Pezizales</taxon>
        <taxon>Pezizaceae</taxon>
        <taxon>Terfezia</taxon>
    </lineage>
</organism>
<dbReference type="InterPro" id="IPR011990">
    <property type="entry name" value="TPR-like_helical_dom_sf"/>
</dbReference>
<evidence type="ECO:0000256" key="1">
    <source>
        <dbReference type="ARBA" id="ARBA00004572"/>
    </source>
</evidence>
<dbReference type="Pfam" id="PF13432">
    <property type="entry name" value="TPR_16"/>
    <property type="match status" value="2"/>
</dbReference>
<dbReference type="AlphaFoldDB" id="A0A3N4LEI3"/>
<keyword evidence="7" id="KW-0496">Mitochondrion</keyword>
<comment type="similarity">
    <text evidence="9">Belongs to the Tom70 family.</text>
</comment>
<evidence type="ECO:0000256" key="4">
    <source>
        <dbReference type="ARBA" id="ARBA00022787"/>
    </source>
</evidence>
<reference evidence="13 14" key="1">
    <citation type="journal article" date="2018" name="Nat. Ecol. Evol.">
        <title>Pezizomycetes genomes reveal the molecular basis of ectomycorrhizal truffle lifestyle.</title>
        <authorList>
            <person name="Murat C."/>
            <person name="Payen T."/>
            <person name="Noel B."/>
            <person name="Kuo A."/>
            <person name="Morin E."/>
            <person name="Chen J."/>
            <person name="Kohler A."/>
            <person name="Krizsan K."/>
            <person name="Balestrini R."/>
            <person name="Da Silva C."/>
            <person name="Montanini B."/>
            <person name="Hainaut M."/>
            <person name="Levati E."/>
            <person name="Barry K.W."/>
            <person name="Belfiori B."/>
            <person name="Cichocki N."/>
            <person name="Clum A."/>
            <person name="Dockter R.B."/>
            <person name="Fauchery L."/>
            <person name="Guy J."/>
            <person name="Iotti M."/>
            <person name="Le Tacon F."/>
            <person name="Lindquist E.A."/>
            <person name="Lipzen A."/>
            <person name="Malagnac F."/>
            <person name="Mello A."/>
            <person name="Molinier V."/>
            <person name="Miyauchi S."/>
            <person name="Poulain J."/>
            <person name="Riccioni C."/>
            <person name="Rubini A."/>
            <person name="Sitrit Y."/>
            <person name="Splivallo R."/>
            <person name="Traeger S."/>
            <person name="Wang M."/>
            <person name="Zifcakova L."/>
            <person name="Wipf D."/>
            <person name="Zambonelli A."/>
            <person name="Paolocci F."/>
            <person name="Nowrousian M."/>
            <person name="Ottonello S."/>
            <person name="Baldrian P."/>
            <person name="Spatafora J.W."/>
            <person name="Henrissat B."/>
            <person name="Nagy L.G."/>
            <person name="Aury J.M."/>
            <person name="Wincker P."/>
            <person name="Grigoriev I.V."/>
            <person name="Bonfante P."/>
            <person name="Martin F.M."/>
        </authorList>
    </citation>
    <scope>NUCLEOTIDE SEQUENCE [LARGE SCALE GENOMIC DNA]</scope>
    <source>
        <strain evidence="13 14">ATCC MYA-4762</strain>
    </source>
</reference>
<dbReference type="Proteomes" id="UP000267821">
    <property type="component" value="Unassembled WGS sequence"/>
</dbReference>
<dbReference type="PROSITE" id="PS50005">
    <property type="entry name" value="TPR"/>
    <property type="match status" value="3"/>
</dbReference>
<dbReference type="PANTHER" id="PTHR46208:SF1">
    <property type="entry name" value="MITOCHONDRIAL IMPORT RECEPTOR SUBUNIT TOM70"/>
    <property type="match status" value="1"/>
</dbReference>
<evidence type="ECO:0000256" key="8">
    <source>
        <dbReference type="ARBA" id="ARBA00023136"/>
    </source>
</evidence>
<dbReference type="InterPro" id="IPR005687">
    <property type="entry name" value="Tom70"/>
</dbReference>
<evidence type="ECO:0000256" key="2">
    <source>
        <dbReference type="ARBA" id="ARBA00022692"/>
    </source>
</evidence>
<dbReference type="STRING" id="1051890.A0A3N4LEI3"/>
<name>A0A3N4LEI3_9PEZI</name>
<dbReference type="EMBL" id="ML121561">
    <property type="protein sequence ID" value="RPB21304.1"/>
    <property type="molecule type" value="Genomic_DNA"/>
</dbReference>
<dbReference type="InParanoid" id="A0A3N4LEI3"/>
<evidence type="ECO:0000256" key="10">
    <source>
        <dbReference type="PROSITE-ProRule" id="PRU00339"/>
    </source>
</evidence>
<sequence>MSAPQDPVTPLLPSTPASHAVSRAAVEPSIWERISNYVSEHKVAVYTIGALVVVAGAGGVYYYSAQASSKKAGTESKSGKERKRKGDKKRKEAEAEAKEEKEKEDGEIELPAPNVETVEEEPLPEVTEESVGSLSDDQRKDFANRLKLAGNKAYGAKDYPRAIDLYSRAILCRPDPIFYSNRSACYNALSEWGKVIEDSSAALALDPEYVKALNRRANAYEQIEKYSEALLDFTASCIIDSFRNEGSAQSVERLLKKLAETKGKAMLDNKSRKLPSATFVTNYLQSFRVKPIPEGLEEHATLTDTEGDYWLRAGLNAVGLKTAAAYNEATTAFDKAMELGNSHEALALNWRATFRYLKGESKEALEDLTKSIELEPQMTQSYIKRASMSLELGNRDSAAEDFAKAVIQNPNDPDIYYHRAQLNFICGEFGEAAKDYQRSIDLDPEFIFSHIQLGVTHYKMGSIASSMATFRRCIKNFEKVPDVYNYFGELLLDQGKFEEAIEKFDTAIEMEKTEKPMCMNVLPLINKALALFQWKQDFSESEELCKKALIIDPDCDIAVATMAQLLLQQGRVTEALTYFERAAELSRTEGEIVNALSYAEATRTQLEVQEKYPQLASKLQGGMGAALGGR</sequence>
<dbReference type="PROSITE" id="PS50293">
    <property type="entry name" value="TPR_REGION"/>
    <property type="match status" value="1"/>
</dbReference>
<evidence type="ECO:0000256" key="12">
    <source>
        <dbReference type="SAM" id="Phobius"/>
    </source>
</evidence>
<dbReference type="OrthoDB" id="2942533at2759"/>
<dbReference type="SMART" id="SM00028">
    <property type="entry name" value="TPR"/>
    <property type="match status" value="10"/>
</dbReference>
<dbReference type="GO" id="GO:0015450">
    <property type="term" value="F:protein-transporting ATPase activity"/>
    <property type="evidence" value="ECO:0007669"/>
    <property type="project" value="InterPro"/>
</dbReference>
<dbReference type="FunCoup" id="A0A3N4LEI3">
    <property type="interactions" value="786"/>
</dbReference>
<dbReference type="Gene3D" id="1.25.40.10">
    <property type="entry name" value="Tetratricopeptide repeat domain"/>
    <property type="match status" value="2"/>
</dbReference>
<keyword evidence="2 12" id="KW-0812">Transmembrane</keyword>
<feature type="repeat" description="TPR" evidence="10">
    <location>
        <begin position="379"/>
        <end position="412"/>
    </location>
</feature>
<dbReference type="SUPFAM" id="SSF48452">
    <property type="entry name" value="TPR-like"/>
    <property type="match status" value="2"/>
</dbReference>
<feature type="region of interest" description="Disordered" evidence="11">
    <location>
        <begin position="68"/>
        <end position="134"/>
    </location>
</feature>
<feature type="compositionally biased region" description="Basic and acidic residues" evidence="11">
    <location>
        <begin position="89"/>
        <end position="104"/>
    </location>
</feature>
<evidence type="ECO:0000256" key="9">
    <source>
        <dbReference type="ARBA" id="ARBA00038030"/>
    </source>
</evidence>
<feature type="repeat" description="TPR" evidence="10">
    <location>
        <begin position="413"/>
        <end position="446"/>
    </location>
</feature>
<proteinExistence type="inferred from homology"/>
<evidence type="ECO:0000256" key="3">
    <source>
        <dbReference type="ARBA" id="ARBA00022737"/>
    </source>
</evidence>
<evidence type="ECO:0000313" key="13">
    <source>
        <dbReference type="EMBL" id="RPB21304.1"/>
    </source>
</evidence>
<keyword evidence="6 12" id="KW-1133">Transmembrane helix</keyword>
<evidence type="ECO:0000256" key="5">
    <source>
        <dbReference type="ARBA" id="ARBA00022803"/>
    </source>
</evidence>
<keyword evidence="8 12" id="KW-0472">Membrane</keyword>
<evidence type="ECO:0000256" key="6">
    <source>
        <dbReference type="ARBA" id="ARBA00022989"/>
    </source>
</evidence>
<keyword evidence="3" id="KW-0677">Repeat</keyword>
<dbReference type="GO" id="GO:0045039">
    <property type="term" value="P:protein insertion into mitochondrial inner membrane"/>
    <property type="evidence" value="ECO:0007669"/>
    <property type="project" value="TreeGrafter"/>
</dbReference>
<keyword evidence="5 10" id="KW-0802">TPR repeat</keyword>
<keyword evidence="4" id="KW-1000">Mitochondrion outer membrane</keyword>
<protein>
    <submittedName>
        <fullName evidence="13">Mitochondrial protein</fullName>
    </submittedName>
</protein>
<feature type="compositionally biased region" description="Acidic residues" evidence="11">
    <location>
        <begin position="117"/>
        <end position="128"/>
    </location>
</feature>
<accession>A0A3N4LEI3</accession>
<feature type="repeat" description="TPR" evidence="10">
    <location>
        <begin position="481"/>
        <end position="514"/>
    </location>
</feature>
<evidence type="ECO:0000256" key="11">
    <source>
        <dbReference type="SAM" id="MobiDB-lite"/>
    </source>
</evidence>
<dbReference type="NCBIfam" id="TIGR00990">
    <property type="entry name" value="3a0801s09"/>
    <property type="match status" value="1"/>
</dbReference>
<comment type="subcellular location">
    <subcellularLocation>
        <location evidence="1">Mitochondrion outer membrane</location>
        <topology evidence="1">Single-pass membrane protein</topology>
    </subcellularLocation>
</comment>
<evidence type="ECO:0000313" key="14">
    <source>
        <dbReference type="Proteomes" id="UP000267821"/>
    </source>
</evidence>
<dbReference type="GO" id="GO:0006886">
    <property type="term" value="P:intracellular protein transport"/>
    <property type="evidence" value="ECO:0007669"/>
    <property type="project" value="InterPro"/>
</dbReference>
<evidence type="ECO:0000256" key="7">
    <source>
        <dbReference type="ARBA" id="ARBA00023128"/>
    </source>
</evidence>
<dbReference type="GO" id="GO:0030150">
    <property type="term" value="P:protein import into mitochondrial matrix"/>
    <property type="evidence" value="ECO:0007669"/>
    <property type="project" value="TreeGrafter"/>
</dbReference>
<dbReference type="GO" id="GO:0005741">
    <property type="term" value="C:mitochondrial outer membrane"/>
    <property type="evidence" value="ECO:0007669"/>
    <property type="project" value="UniProtKB-SubCell"/>
</dbReference>
<feature type="region of interest" description="Disordered" evidence="11">
    <location>
        <begin position="1"/>
        <end position="23"/>
    </location>
</feature>
<dbReference type="PANTHER" id="PTHR46208">
    <property type="entry name" value="MITOCHONDRIAL IMPORT RECEPTOR SUBUNIT TOM70"/>
    <property type="match status" value="1"/>
</dbReference>
<dbReference type="Pfam" id="PF14559">
    <property type="entry name" value="TPR_19"/>
    <property type="match status" value="1"/>
</dbReference>
<gene>
    <name evidence="13" type="ORF">L211DRAFT_890160</name>
</gene>